<evidence type="ECO:0000313" key="2">
    <source>
        <dbReference type="WBParaSite" id="Csp11.Scaffold630.g21150.t1"/>
    </source>
</evidence>
<organism evidence="1 2">
    <name type="scientific">Caenorhabditis tropicalis</name>
    <dbReference type="NCBI Taxonomy" id="1561998"/>
    <lineage>
        <taxon>Eukaryota</taxon>
        <taxon>Metazoa</taxon>
        <taxon>Ecdysozoa</taxon>
        <taxon>Nematoda</taxon>
        <taxon>Chromadorea</taxon>
        <taxon>Rhabditida</taxon>
        <taxon>Rhabditina</taxon>
        <taxon>Rhabditomorpha</taxon>
        <taxon>Rhabditoidea</taxon>
        <taxon>Rhabditidae</taxon>
        <taxon>Peloderinae</taxon>
        <taxon>Caenorhabditis</taxon>
    </lineage>
</organism>
<dbReference type="Proteomes" id="UP000095282">
    <property type="component" value="Unplaced"/>
</dbReference>
<proteinExistence type="predicted"/>
<protein>
    <submittedName>
        <fullName evidence="2">Uncharacterized protein</fullName>
    </submittedName>
</protein>
<sequence length="85" mass="9813">MKLIKNEWIHEIFFFRCACESSEFSILTHPEHTVKCSESPIKFLNRTNKIRHSSSRCKIYGGGGCFGKGAELLLILVSNRRFNHL</sequence>
<dbReference type="WBParaSite" id="Csp11.Scaffold630.g21150.t1">
    <property type="protein sequence ID" value="Csp11.Scaffold630.g21150.t1"/>
    <property type="gene ID" value="Csp11.Scaffold630.g21150"/>
</dbReference>
<name>A0A1I7V0E6_9PELO</name>
<dbReference type="AlphaFoldDB" id="A0A1I7V0E6"/>
<accession>A0A1I7V0E6</accession>
<evidence type="ECO:0000313" key="1">
    <source>
        <dbReference type="Proteomes" id="UP000095282"/>
    </source>
</evidence>
<keyword evidence="1" id="KW-1185">Reference proteome</keyword>
<reference evidence="2" key="1">
    <citation type="submission" date="2016-11" db="UniProtKB">
        <authorList>
            <consortium name="WormBaseParasite"/>
        </authorList>
    </citation>
    <scope>IDENTIFICATION</scope>
</reference>